<dbReference type="EMBL" id="JAXQNO010000010">
    <property type="protein sequence ID" value="KAK4790526.1"/>
    <property type="molecule type" value="Genomic_DNA"/>
</dbReference>
<proteinExistence type="predicted"/>
<organism evidence="3 4">
    <name type="scientific">Trapa natans</name>
    <name type="common">Water chestnut</name>
    <dbReference type="NCBI Taxonomy" id="22666"/>
    <lineage>
        <taxon>Eukaryota</taxon>
        <taxon>Viridiplantae</taxon>
        <taxon>Streptophyta</taxon>
        <taxon>Embryophyta</taxon>
        <taxon>Tracheophyta</taxon>
        <taxon>Spermatophyta</taxon>
        <taxon>Magnoliopsida</taxon>
        <taxon>eudicotyledons</taxon>
        <taxon>Gunneridae</taxon>
        <taxon>Pentapetalae</taxon>
        <taxon>rosids</taxon>
        <taxon>malvids</taxon>
        <taxon>Myrtales</taxon>
        <taxon>Lythraceae</taxon>
        <taxon>Trapa</taxon>
    </lineage>
</organism>
<dbReference type="Proteomes" id="UP001346149">
    <property type="component" value="Unassembled WGS sequence"/>
</dbReference>
<feature type="signal peptide" evidence="2">
    <location>
        <begin position="1"/>
        <end position="21"/>
    </location>
</feature>
<comment type="caution">
    <text evidence="3">The sequence shown here is derived from an EMBL/GenBank/DDBJ whole genome shotgun (WGS) entry which is preliminary data.</text>
</comment>
<feature type="chain" id="PRO_5042829656" evidence="2">
    <location>
        <begin position="22"/>
        <end position="123"/>
    </location>
</feature>
<sequence>MGQSFSALPLVVAQAAALSAAVEQPHRLRQPLVGGDSGALGRDGLQEEGAVESPEGREVQRTSDAIFVGREASPQFHQWSPEDFSTFGSESGLYSLLLLCRLGDEAQEMPLFGFWKVHDAYLD</sequence>
<gene>
    <name evidence="3" type="ORF">SAY86_017830</name>
</gene>
<name>A0AAN7LQ81_TRANT</name>
<reference evidence="3 4" key="1">
    <citation type="journal article" date="2023" name="Hortic Res">
        <title>Pangenome of water caltrop reveals structural variations and asymmetric subgenome divergence after allopolyploidization.</title>
        <authorList>
            <person name="Zhang X."/>
            <person name="Chen Y."/>
            <person name="Wang L."/>
            <person name="Yuan Y."/>
            <person name="Fang M."/>
            <person name="Shi L."/>
            <person name="Lu R."/>
            <person name="Comes H.P."/>
            <person name="Ma Y."/>
            <person name="Chen Y."/>
            <person name="Huang G."/>
            <person name="Zhou Y."/>
            <person name="Zheng Z."/>
            <person name="Qiu Y."/>
        </authorList>
    </citation>
    <scope>NUCLEOTIDE SEQUENCE [LARGE SCALE GENOMIC DNA]</scope>
    <source>
        <strain evidence="3">F231</strain>
    </source>
</reference>
<feature type="region of interest" description="Disordered" evidence="1">
    <location>
        <begin position="29"/>
        <end position="60"/>
    </location>
</feature>
<keyword evidence="4" id="KW-1185">Reference proteome</keyword>
<dbReference type="AlphaFoldDB" id="A0AAN7LQ81"/>
<evidence type="ECO:0000256" key="1">
    <source>
        <dbReference type="SAM" id="MobiDB-lite"/>
    </source>
</evidence>
<keyword evidence="2" id="KW-0732">Signal</keyword>
<protein>
    <submittedName>
        <fullName evidence="3">Uncharacterized protein</fullName>
    </submittedName>
</protein>
<evidence type="ECO:0000313" key="3">
    <source>
        <dbReference type="EMBL" id="KAK4790526.1"/>
    </source>
</evidence>
<evidence type="ECO:0000256" key="2">
    <source>
        <dbReference type="SAM" id="SignalP"/>
    </source>
</evidence>
<evidence type="ECO:0000313" key="4">
    <source>
        <dbReference type="Proteomes" id="UP001346149"/>
    </source>
</evidence>
<accession>A0AAN7LQ81</accession>